<proteinExistence type="predicted"/>
<dbReference type="Proteomes" id="UP000029278">
    <property type="component" value="Unassembled WGS sequence"/>
</dbReference>
<dbReference type="OrthoDB" id="5176171at2"/>
<evidence type="ECO:0000313" key="3">
    <source>
        <dbReference type="Proteomes" id="UP000029278"/>
    </source>
</evidence>
<dbReference type="HOGENOM" id="CLU_069366_2_0_9"/>
<reference evidence="2 3" key="1">
    <citation type="submission" date="2014-04" db="EMBL/GenBank/DDBJ databases">
        <authorList>
            <person name="Bishop-Lilly K.A."/>
            <person name="Broomall S.M."/>
            <person name="Chain P.S."/>
            <person name="Chertkov O."/>
            <person name="Coyne S.R."/>
            <person name="Daligault H.E."/>
            <person name="Davenport K.W."/>
            <person name="Erkkila T."/>
            <person name="Frey K.G."/>
            <person name="Gibbons H.S."/>
            <person name="Gu W."/>
            <person name="Jaissle J."/>
            <person name="Johnson S.L."/>
            <person name="Koroleva G.I."/>
            <person name="Ladner J.T."/>
            <person name="Lo C.-C."/>
            <person name="Minogue T.D."/>
            <person name="Munk C."/>
            <person name="Palacios G.F."/>
            <person name="Redden C.L."/>
            <person name="Rosenzweig C.N."/>
            <person name="Scholz M.B."/>
            <person name="Teshima H."/>
            <person name="Xu Y."/>
        </authorList>
    </citation>
    <scope>NUCLEOTIDE SEQUENCE [LARGE SCALE GENOMIC DNA]</scope>
    <source>
        <strain evidence="2 3">8244</strain>
    </source>
</reference>
<dbReference type="EMBL" id="JMQA01000038">
    <property type="protein sequence ID" value="KFN05680.1"/>
    <property type="molecule type" value="Genomic_DNA"/>
</dbReference>
<dbReference type="InterPro" id="IPR043519">
    <property type="entry name" value="NT_sf"/>
</dbReference>
<dbReference type="GO" id="GO:0016779">
    <property type="term" value="F:nucleotidyltransferase activity"/>
    <property type="evidence" value="ECO:0007669"/>
    <property type="project" value="InterPro"/>
</dbReference>
<dbReference type="PATRIC" id="fig|44252.3.peg.4529"/>
<name>A0A090Z676_PAEMA</name>
<evidence type="ECO:0000259" key="1">
    <source>
        <dbReference type="Pfam" id="PF01909"/>
    </source>
</evidence>
<dbReference type="Gene3D" id="3.30.460.10">
    <property type="entry name" value="Beta Polymerase, domain 2"/>
    <property type="match status" value="1"/>
</dbReference>
<dbReference type="Pfam" id="PF01909">
    <property type="entry name" value="NTP_transf_2"/>
    <property type="match status" value="1"/>
</dbReference>
<dbReference type="SUPFAM" id="SSF81301">
    <property type="entry name" value="Nucleotidyltransferase"/>
    <property type="match status" value="1"/>
</dbReference>
<feature type="domain" description="Polymerase nucleotidyl transferase" evidence="1">
    <location>
        <begin position="9"/>
        <end position="51"/>
    </location>
</feature>
<dbReference type="AlphaFoldDB" id="A0A090Z676"/>
<organism evidence="2 3">
    <name type="scientific">Paenibacillus macerans</name>
    <name type="common">Bacillus macerans</name>
    <dbReference type="NCBI Taxonomy" id="44252"/>
    <lineage>
        <taxon>Bacteria</taxon>
        <taxon>Bacillati</taxon>
        <taxon>Bacillota</taxon>
        <taxon>Bacilli</taxon>
        <taxon>Bacillales</taxon>
        <taxon>Paenibacillaceae</taxon>
        <taxon>Paenibacillus</taxon>
    </lineage>
</organism>
<comment type="caution">
    <text evidence="2">The sequence shown here is derived from an EMBL/GenBank/DDBJ whole genome shotgun (WGS) entry which is preliminary data.</text>
</comment>
<dbReference type="RefSeq" id="WP_036625744.1">
    <property type="nucleotide sequence ID" value="NZ_BGML01000002.1"/>
</dbReference>
<sequence length="278" mass="31007">MTVQQVIDQINKELSGVKGIVGVVLGGSRARGTNHATSDIDIGIYYDEAAGFDVSEVGKIATKLDDEHRGNIITSLGEWGPWVNGGGWLIVQGYHVDFLFRDVKRVSQVMDDCLMGKVSPNYQTGHPHAYINVMYLGEISICKVLSDPTNQIAELKARTMPYPKPLKDAVIGYFMFESSFSLMFAEKNLDKDDISYVAGHAFRSISCLNQVIFALNGEYCINEKKAVRMIEGFNTKPNDYKKKIDQIINLISSNQDSTKEGIEILQELISETERLLNI</sequence>
<evidence type="ECO:0000313" key="2">
    <source>
        <dbReference type="EMBL" id="KFN05680.1"/>
    </source>
</evidence>
<keyword evidence="3" id="KW-1185">Reference proteome</keyword>
<keyword evidence="2" id="KW-0808">Transferase</keyword>
<gene>
    <name evidence="2" type="ORF">DJ90_260</name>
</gene>
<dbReference type="GeneID" id="77009310"/>
<protein>
    <submittedName>
        <fullName evidence="2">Nucleotidyltransferase domain protein</fullName>
    </submittedName>
</protein>
<dbReference type="CDD" id="cd05403">
    <property type="entry name" value="NT_KNTase_like"/>
    <property type="match status" value="1"/>
</dbReference>
<dbReference type="InterPro" id="IPR002934">
    <property type="entry name" value="Polymerase_NTP_transf_dom"/>
</dbReference>
<accession>A0A090Z676</accession>